<dbReference type="InterPro" id="IPR011006">
    <property type="entry name" value="CheY-like_superfamily"/>
</dbReference>
<feature type="domain" description="PAS" evidence="20">
    <location>
        <begin position="404"/>
        <end position="450"/>
    </location>
</feature>
<keyword evidence="9" id="KW-0418">Kinase</keyword>
<gene>
    <name evidence="24" type="ORF">ACFSJ3_13725</name>
</gene>
<name>A0ABW4XN81_9GAMM</name>
<dbReference type="Gene3D" id="3.30.565.10">
    <property type="entry name" value="Histidine kinase-like ATPase, C-terminal domain"/>
    <property type="match status" value="1"/>
</dbReference>
<feature type="domain" description="PAC" evidence="21">
    <location>
        <begin position="609"/>
        <end position="662"/>
    </location>
</feature>
<evidence type="ECO:0000256" key="1">
    <source>
        <dbReference type="ARBA" id="ARBA00000085"/>
    </source>
</evidence>
<dbReference type="PRINTS" id="PR00344">
    <property type="entry name" value="BCTRLSENSOR"/>
</dbReference>
<dbReference type="InterPro" id="IPR003594">
    <property type="entry name" value="HATPase_dom"/>
</dbReference>
<protein>
    <recommendedName>
        <fullName evidence="3">histidine kinase</fullName>
        <ecNumber evidence="3">2.7.13.3</ecNumber>
    </recommendedName>
</protein>
<dbReference type="CDD" id="cd00088">
    <property type="entry name" value="HPT"/>
    <property type="match status" value="1"/>
</dbReference>
<evidence type="ECO:0000259" key="21">
    <source>
        <dbReference type="PROSITE" id="PS50113"/>
    </source>
</evidence>
<evidence type="ECO:0000256" key="12">
    <source>
        <dbReference type="ARBA" id="ARBA00023012"/>
    </source>
</evidence>
<feature type="domain" description="PAS" evidence="20">
    <location>
        <begin position="663"/>
        <end position="738"/>
    </location>
</feature>
<dbReference type="PROSITE" id="PS50885">
    <property type="entry name" value="HAMP"/>
    <property type="match status" value="1"/>
</dbReference>
<dbReference type="Gene3D" id="1.10.287.130">
    <property type="match status" value="1"/>
</dbReference>
<dbReference type="InterPro" id="IPR000014">
    <property type="entry name" value="PAS"/>
</dbReference>
<dbReference type="Pfam" id="PF00512">
    <property type="entry name" value="HisKA"/>
    <property type="match status" value="1"/>
</dbReference>
<dbReference type="InterPro" id="IPR001789">
    <property type="entry name" value="Sig_transdc_resp-reg_receiver"/>
</dbReference>
<dbReference type="RefSeq" id="WP_345339629.1">
    <property type="nucleotide sequence ID" value="NZ_BAABLI010000010.1"/>
</dbReference>
<dbReference type="InterPro" id="IPR036641">
    <property type="entry name" value="HPT_dom_sf"/>
</dbReference>
<evidence type="ECO:0000256" key="7">
    <source>
        <dbReference type="ARBA" id="ARBA00022692"/>
    </source>
</evidence>
<dbReference type="InterPro" id="IPR005467">
    <property type="entry name" value="His_kinase_dom"/>
</dbReference>
<dbReference type="PANTHER" id="PTHR45339">
    <property type="entry name" value="HYBRID SIGNAL TRANSDUCTION HISTIDINE KINASE J"/>
    <property type="match status" value="1"/>
</dbReference>
<evidence type="ECO:0000259" key="20">
    <source>
        <dbReference type="PROSITE" id="PS50112"/>
    </source>
</evidence>
<dbReference type="PANTHER" id="PTHR45339:SF1">
    <property type="entry name" value="HYBRID SIGNAL TRANSDUCTION HISTIDINE KINASE J"/>
    <property type="match status" value="1"/>
</dbReference>
<dbReference type="CDD" id="cd16922">
    <property type="entry name" value="HATPase_EvgS-ArcB-TorS-like"/>
    <property type="match status" value="1"/>
</dbReference>
<dbReference type="InterPro" id="IPR003660">
    <property type="entry name" value="HAMP_dom"/>
</dbReference>
<evidence type="ECO:0000256" key="3">
    <source>
        <dbReference type="ARBA" id="ARBA00012438"/>
    </source>
</evidence>
<feature type="transmembrane region" description="Helical" evidence="17">
    <location>
        <begin position="21"/>
        <end position="45"/>
    </location>
</feature>
<evidence type="ECO:0000256" key="2">
    <source>
        <dbReference type="ARBA" id="ARBA00004651"/>
    </source>
</evidence>
<dbReference type="SMART" id="SM00073">
    <property type="entry name" value="HPT"/>
    <property type="match status" value="1"/>
</dbReference>
<keyword evidence="12" id="KW-0902">Two-component regulatory system</keyword>
<dbReference type="PROSITE" id="PS50112">
    <property type="entry name" value="PAS"/>
    <property type="match status" value="3"/>
</dbReference>
<evidence type="ECO:0000256" key="6">
    <source>
        <dbReference type="ARBA" id="ARBA00022679"/>
    </source>
</evidence>
<dbReference type="InterPro" id="IPR036890">
    <property type="entry name" value="HATPase_C_sf"/>
</dbReference>
<keyword evidence="25" id="KW-1185">Reference proteome</keyword>
<feature type="modified residue" description="Phosphohistidine" evidence="14">
    <location>
        <position position="1281"/>
    </location>
</feature>
<evidence type="ECO:0000256" key="4">
    <source>
        <dbReference type="ARBA" id="ARBA00022475"/>
    </source>
</evidence>
<dbReference type="Gene3D" id="6.10.340.10">
    <property type="match status" value="1"/>
</dbReference>
<feature type="transmembrane region" description="Helical" evidence="17">
    <location>
        <begin position="306"/>
        <end position="325"/>
    </location>
</feature>
<evidence type="ECO:0000313" key="24">
    <source>
        <dbReference type="EMBL" id="MFD2097051.1"/>
    </source>
</evidence>
<organism evidence="24 25">
    <name type="scientific">Corallincola platygyrae</name>
    <dbReference type="NCBI Taxonomy" id="1193278"/>
    <lineage>
        <taxon>Bacteria</taxon>
        <taxon>Pseudomonadati</taxon>
        <taxon>Pseudomonadota</taxon>
        <taxon>Gammaproteobacteria</taxon>
        <taxon>Alteromonadales</taxon>
        <taxon>Psychromonadaceae</taxon>
        <taxon>Corallincola</taxon>
    </lineage>
</organism>
<dbReference type="CDD" id="cd00082">
    <property type="entry name" value="HisKA"/>
    <property type="match status" value="1"/>
</dbReference>
<keyword evidence="4" id="KW-1003">Cell membrane</keyword>
<evidence type="ECO:0000259" key="18">
    <source>
        <dbReference type="PROSITE" id="PS50109"/>
    </source>
</evidence>
<feature type="domain" description="Response regulatory" evidence="19">
    <location>
        <begin position="1084"/>
        <end position="1200"/>
    </location>
</feature>
<comment type="subcellular location">
    <subcellularLocation>
        <location evidence="2">Cell membrane</location>
        <topology evidence="2">Multi-pass membrane protein</topology>
    </subcellularLocation>
</comment>
<evidence type="ECO:0000256" key="5">
    <source>
        <dbReference type="ARBA" id="ARBA00022553"/>
    </source>
</evidence>
<comment type="caution">
    <text evidence="24">The sequence shown here is derived from an EMBL/GenBank/DDBJ whole genome shotgun (WGS) entry which is preliminary data.</text>
</comment>
<evidence type="ECO:0000313" key="25">
    <source>
        <dbReference type="Proteomes" id="UP001597380"/>
    </source>
</evidence>
<dbReference type="InterPro" id="IPR004358">
    <property type="entry name" value="Sig_transdc_His_kin-like_C"/>
</dbReference>
<keyword evidence="8" id="KW-0547">Nucleotide-binding</keyword>
<dbReference type="Pfam" id="PF00072">
    <property type="entry name" value="Response_reg"/>
    <property type="match status" value="1"/>
</dbReference>
<dbReference type="SUPFAM" id="SSF55785">
    <property type="entry name" value="PYP-like sensor domain (PAS domain)"/>
    <property type="match status" value="3"/>
</dbReference>
<feature type="domain" description="PAC" evidence="21">
    <location>
        <begin position="481"/>
        <end position="531"/>
    </location>
</feature>
<dbReference type="Pfam" id="PF00672">
    <property type="entry name" value="HAMP"/>
    <property type="match status" value="1"/>
</dbReference>
<dbReference type="SMART" id="SM00448">
    <property type="entry name" value="REC"/>
    <property type="match status" value="1"/>
</dbReference>
<dbReference type="PROSITE" id="PS50894">
    <property type="entry name" value="HPT"/>
    <property type="match status" value="1"/>
</dbReference>
<feature type="domain" description="Histidine kinase" evidence="18">
    <location>
        <begin position="836"/>
        <end position="1058"/>
    </location>
</feature>
<dbReference type="Gene3D" id="3.40.50.2300">
    <property type="match status" value="1"/>
</dbReference>
<reference evidence="25" key="1">
    <citation type="journal article" date="2019" name="Int. J. Syst. Evol. Microbiol.">
        <title>The Global Catalogue of Microorganisms (GCM) 10K type strain sequencing project: providing services to taxonomists for standard genome sequencing and annotation.</title>
        <authorList>
            <consortium name="The Broad Institute Genomics Platform"/>
            <consortium name="The Broad Institute Genome Sequencing Center for Infectious Disease"/>
            <person name="Wu L."/>
            <person name="Ma J."/>
        </authorList>
    </citation>
    <scope>NUCLEOTIDE SEQUENCE [LARGE SCALE GENOMIC DNA]</scope>
    <source>
        <strain evidence="25">CGMCC 1.10992</strain>
    </source>
</reference>
<evidence type="ECO:0000256" key="8">
    <source>
        <dbReference type="ARBA" id="ARBA00022741"/>
    </source>
</evidence>
<dbReference type="SUPFAM" id="SSF158472">
    <property type="entry name" value="HAMP domain-like"/>
    <property type="match status" value="1"/>
</dbReference>
<dbReference type="Pfam" id="PF02518">
    <property type="entry name" value="HATPase_c"/>
    <property type="match status" value="1"/>
</dbReference>
<evidence type="ECO:0000259" key="22">
    <source>
        <dbReference type="PROSITE" id="PS50885"/>
    </source>
</evidence>
<dbReference type="SUPFAM" id="SSF52172">
    <property type="entry name" value="CheY-like"/>
    <property type="match status" value="1"/>
</dbReference>
<dbReference type="PROSITE" id="PS50109">
    <property type="entry name" value="HIS_KIN"/>
    <property type="match status" value="1"/>
</dbReference>
<feature type="domain" description="HPt" evidence="23">
    <location>
        <begin position="1242"/>
        <end position="1338"/>
    </location>
</feature>
<dbReference type="CDD" id="cd00130">
    <property type="entry name" value="PAS"/>
    <property type="match status" value="3"/>
</dbReference>
<keyword evidence="7 17" id="KW-0812">Transmembrane</keyword>
<feature type="domain" description="PAS" evidence="20">
    <location>
        <begin position="532"/>
        <end position="604"/>
    </location>
</feature>
<evidence type="ECO:0000256" key="15">
    <source>
        <dbReference type="PROSITE-ProRule" id="PRU00169"/>
    </source>
</evidence>
<evidence type="ECO:0000256" key="13">
    <source>
        <dbReference type="ARBA" id="ARBA00023136"/>
    </source>
</evidence>
<dbReference type="CDD" id="cd17546">
    <property type="entry name" value="REC_hyHK_CKI1_RcsC-like"/>
    <property type="match status" value="1"/>
</dbReference>
<feature type="transmembrane region" description="Helical" evidence="17">
    <location>
        <begin position="120"/>
        <end position="141"/>
    </location>
</feature>
<evidence type="ECO:0000259" key="23">
    <source>
        <dbReference type="PROSITE" id="PS50894"/>
    </source>
</evidence>
<keyword evidence="10" id="KW-0067">ATP-binding</keyword>
<keyword evidence="13 17" id="KW-0472">Membrane</keyword>
<dbReference type="InterPro" id="IPR001610">
    <property type="entry name" value="PAC"/>
</dbReference>
<dbReference type="InterPro" id="IPR000700">
    <property type="entry name" value="PAS-assoc_C"/>
</dbReference>
<dbReference type="PROSITE" id="PS50110">
    <property type="entry name" value="RESPONSE_REGULATORY"/>
    <property type="match status" value="1"/>
</dbReference>
<keyword evidence="16" id="KW-0175">Coiled coil</keyword>
<dbReference type="Pfam" id="PF01627">
    <property type="entry name" value="Hpt"/>
    <property type="match status" value="1"/>
</dbReference>
<proteinExistence type="predicted"/>
<dbReference type="InterPro" id="IPR036097">
    <property type="entry name" value="HisK_dim/P_sf"/>
</dbReference>
<evidence type="ECO:0000256" key="9">
    <source>
        <dbReference type="ARBA" id="ARBA00022777"/>
    </source>
</evidence>
<dbReference type="SMART" id="SM00388">
    <property type="entry name" value="HisKA"/>
    <property type="match status" value="1"/>
</dbReference>
<dbReference type="EC" id="2.7.13.3" evidence="3"/>
<feature type="coiled-coil region" evidence="16">
    <location>
        <begin position="784"/>
        <end position="829"/>
    </location>
</feature>
<feature type="domain" description="HAMP" evidence="22">
    <location>
        <begin position="326"/>
        <end position="378"/>
    </location>
</feature>
<keyword evidence="5 15" id="KW-0597">Phosphoprotein</keyword>
<dbReference type="SMART" id="SM00304">
    <property type="entry name" value="HAMP"/>
    <property type="match status" value="1"/>
</dbReference>
<evidence type="ECO:0000256" key="17">
    <source>
        <dbReference type="SAM" id="Phobius"/>
    </source>
</evidence>
<feature type="modified residue" description="4-aspartylphosphate" evidence="15">
    <location>
        <position position="1133"/>
    </location>
</feature>
<dbReference type="SUPFAM" id="SSF47384">
    <property type="entry name" value="Homodimeric domain of signal transducing histidine kinase"/>
    <property type="match status" value="1"/>
</dbReference>
<evidence type="ECO:0000256" key="16">
    <source>
        <dbReference type="SAM" id="Coils"/>
    </source>
</evidence>
<keyword evidence="6" id="KW-0808">Transferase</keyword>
<evidence type="ECO:0000256" key="10">
    <source>
        <dbReference type="ARBA" id="ARBA00022840"/>
    </source>
</evidence>
<dbReference type="Gene3D" id="3.30.450.20">
    <property type="entry name" value="PAS domain"/>
    <property type="match status" value="4"/>
</dbReference>
<dbReference type="EMBL" id="JBHUHT010000015">
    <property type="protein sequence ID" value="MFD2097051.1"/>
    <property type="molecule type" value="Genomic_DNA"/>
</dbReference>
<dbReference type="Proteomes" id="UP001597380">
    <property type="component" value="Unassembled WGS sequence"/>
</dbReference>
<evidence type="ECO:0000259" key="19">
    <source>
        <dbReference type="PROSITE" id="PS50110"/>
    </source>
</evidence>
<dbReference type="PROSITE" id="PS50113">
    <property type="entry name" value="PAC"/>
    <property type="match status" value="3"/>
</dbReference>
<dbReference type="SMART" id="SM00086">
    <property type="entry name" value="PAC"/>
    <property type="match status" value="4"/>
</dbReference>
<dbReference type="SUPFAM" id="SSF47226">
    <property type="entry name" value="Histidine-containing phosphotransfer domain, HPT domain"/>
    <property type="match status" value="1"/>
</dbReference>
<comment type="catalytic activity">
    <reaction evidence="1">
        <text>ATP + protein L-histidine = ADP + protein N-phospho-L-histidine.</text>
        <dbReference type="EC" id="2.7.13.3"/>
    </reaction>
</comment>
<sequence>MRFRTGSFLRLGIGIMKLRNIFLLGVGSIVLLTLLLVGVLTVAIYREALDEQTELRLSTLADSQAKRIEAFLRQKRERIALIASRTQLRLSTAAYLSGDIAELDRIILILKDAQLTLPDLFAVSIISPSGQIFASSNAGLIGRDMSDKRAFIVGSSRVQTGTYEREGGLIINLLSSPLVADGKFVGVLLIHSRATGIFDVTSDYSNLGESGETLLISYDEENKPVYLAPRRFVPNKVLVEIVNEDPNSPELEALAGNSIFIGDATGYNGERIVAATRYLAEADWGLVVTSSHSEVYAAYEKIKQRLIWVAVLIFPATLFLVLFVLRRVTKPLVDLTRVAAGIKLGNYEQRVDPKGSLEIRLFAETFNQMADSVLSLNRELNASNQQLEDMVGQRTLELEQVRRSEQQSRALLEASPDAILVVNSNSKILVANESAEKQFGYSRNELINSSVEKLIPFSKRDQHGGWVYKYFSNPHVRMMGQGLDIEVMRRNGNLFPAEISLSPIMIEEANMVLVTVRDVTEQRHSQKALQESEHRLNLAMTASNDGIWDWNVTSGEVYYSPRWFSMLGYQAGELPAVMETFAHLLYDEDREATIAAVQAVIENPDQQSYQREFRMRTKQGGFRWVLARGSVTERDEKGMALRMVGTHIDITSRKAVEEAMRESERKVSMLMNNLPGIAYRCSNDENWTMEYLSPGFEKVTGFATDRFVMGGDRSFNDIVHEQDQERVWEQVQAAVGRRQQYTVEYRIQHADGSYRWLWEQGAGVFDSNGQLQGLEGFIMDDTLRRQAQDQLTRLNEELEDRVRLRTAELKHTNEALMGAKQDAEKANRAKSEFLANMSHEIRTPMNAILGLSQLALGTELSIQQQDFIEKIWTASNSLLDIINDILDFSKIEAGKMDIENTAFYLDDVVKNASSVVQLKIEEKGLNFDVSIEDDVPERLMGDPLRIGQVLINLINNAVKFTSEGGISIKVTNLNRSQSDETYLQFSVTDTGIGIAPQKCEQLFTAFTQADSSTTRQYGGTGLGLTISKRLVEMMGGEIWVQSQLGSGSTFFFTLRCSTEVEVSEIDETAYVDGSVLREILKERQVLLVEDNQINQQVAREMLRLVGIDVTIANHGQEALDTLQNHQFDAVLMDVQMPVLDGYETTRALRKDPRLVDMPVIAMTANAMAGDREKCLASGMNDHISKPVLQEDLYRTLALWIDKERTLAGSEQVKEPARKKAAITLDHDMPLNAEFGRKQMSGSESAWRSALELFRRDYRGFVSKLDHAQQAGDWDLAERLAHTLKGVAANLGMPALGDLASSAEVKLAGQNQFEPEQLEQMQALLSQVLSAVDSELESLNIAAEPQELADDDPRVELDTLKQKLANNDFIDDEELNGLSLALRAHAEQFEQIRSDIDSFDYEAALEKVKALLAMLNQ</sequence>
<dbReference type="SUPFAM" id="SSF55874">
    <property type="entry name" value="ATPase domain of HSP90 chaperone/DNA topoisomerase II/histidine kinase"/>
    <property type="match status" value="1"/>
</dbReference>
<dbReference type="InterPro" id="IPR035965">
    <property type="entry name" value="PAS-like_dom_sf"/>
</dbReference>
<feature type="domain" description="PAC" evidence="21">
    <location>
        <begin position="741"/>
        <end position="793"/>
    </location>
</feature>
<dbReference type="NCBIfam" id="TIGR00229">
    <property type="entry name" value="sensory_box"/>
    <property type="match status" value="3"/>
</dbReference>
<evidence type="ECO:0000256" key="11">
    <source>
        <dbReference type="ARBA" id="ARBA00022989"/>
    </source>
</evidence>
<dbReference type="CDD" id="cd06225">
    <property type="entry name" value="HAMP"/>
    <property type="match status" value="1"/>
</dbReference>
<evidence type="ECO:0000256" key="14">
    <source>
        <dbReference type="PROSITE-ProRule" id="PRU00110"/>
    </source>
</evidence>
<dbReference type="Gene3D" id="1.20.120.160">
    <property type="entry name" value="HPT domain"/>
    <property type="match status" value="1"/>
</dbReference>
<dbReference type="SMART" id="SM00387">
    <property type="entry name" value="HATPase_c"/>
    <property type="match status" value="1"/>
</dbReference>
<dbReference type="SMART" id="SM00091">
    <property type="entry name" value="PAS"/>
    <property type="match status" value="3"/>
</dbReference>
<dbReference type="InterPro" id="IPR013655">
    <property type="entry name" value="PAS_fold_3"/>
</dbReference>
<dbReference type="Pfam" id="PF08447">
    <property type="entry name" value="PAS_3"/>
    <property type="match status" value="2"/>
</dbReference>
<dbReference type="InterPro" id="IPR003661">
    <property type="entry name" value="HisK_dim/P_dom"/>
</dbReference>
<accession>A0ABW4XN81</accession>
<dbReference type="InterPro" id="IPR008207">
    <property type="entry name" value="Sig_transdc_His_kin_Hpt_dom"/>
</dbReference>
<dbReference type="Pfam" id="PF13426">
    <property type="entry name" value="PAS_9"/>
    <property type="match status" value="1"/>
</dbReference>
<keyword evidence="11 17" id="KW-1133">Transmembrane helix</keyword>